<sequence>MNVTSYPVHIFYSNSSSFQHLPTEIKLYVDPIFHSNFLCSICCISMPLAIRSYLLMFESAFSCAHCVLYCLCSLQFLSSRSRSDGTIPGYADFHVSGFIFAALGCCILLIRVHLYLFHSYEVRTPVEIQYCTIAHLLNSLSSLN</sequence>
<feature type="transmembrane region" description="Helical" evidence="1">
    <location>
        <begin position="32"/>
        <end position="50"/>
    </location>
</feature>
<organism evidence="2">
    <name type="scientific">Hordeum vulgare subsp. vulgare</name>
    <name type="common">Domesticated barley</name>
    <dbReference type="NCBI Taxonomy" id="112509"/>
    <lineage>
        <taxon>Eukaryota</taxon>
        <taxon>Viridiplantae</taxon>
        <taxon>Streptophyta</taxon>
        <taxon>Embryophyta</taxon>
        <taxon>Tracheophyta</taxon>
        <taxon>Spermatophyta</taxon>
        <taxon>Magnoliopsida</taxon>
        <taxon>Liliopsida</taxon>
        <taxon>Poales</taxon>
        <taxon>Poaceae</taxon>
        <taxon>BOP clade</taxon>
        <taxon>Pooideae</taxon>
        <taxon>Triticodae</taxon>
        <taxon>Triticeae</taxon>
        <taxon>Hordeinae</taxon>
        <taxon>Hordeum</taxon>
    </lineage>
</organism>
<protein>
    <submittedName>
        <fullName evidence="2">Predicted protein</fullName>
    </submittedName>
</protein>
<evidence type="ECO:0000256" key="1">
    <source>
        <dbReference type="SAM" id="Phobius"/>
    </source>
</evidence>
<keyword evidence="1" id="KW-0472">Membrane</keyword>
<accession>F2DYH9</accession>
<dbReference type="AlphaFoldDB" id="F2DYH9"/>
<proteinExistence type="evidence at transcript level"/>
<feature type="transmembrane region" description="Helical" evidence="1">
    <location>
        <begin position="57"/>
        <end position="77"/>
    </location>
</feature>
<reference evidence="2" key="1">
    <citation type="journal article" date="2011" name="Plant Physiol.">
        <title>Comprehensive sequence analysis of 24,783 barley full-length cDNAs derived from 12 clone libraries.</title>
        <authorList>
            <person name="Matsumoto T."/>
            <person name="Tanaka T."/>
            <person name="Sakai H."/>
            <person name="Amano N."/>
            <person name="Kanamori H."/>
            <person name="Kurita K."/>
            <person name="Kikuta A."/>
            <person name="Kamiya K."/>
            <person name="Yamamoto M."/>
            <person name="Ikawa H."/>
            <person name="Fujii N."/>
            <person name="Hori K."/>
            <person name="Itoh T."/>
            <person name="Sato K."/>
        </authorList>
    </citation>
    <scope>NUCLEOTIDE SEQUENCE</scope>
    <source>
        <tissue evidence="2">Shoot and root</tissue>
    </source>
</reference>
<name>F2DYH9_HORVV</name>
<keyword evidence="1" id="KW-0812">Transmembrane</keyword>
<feature type="transmembrane region" description="Helical" evidence="1">
    <location>
        <begin position="97"/>
        <end position="117"/>
    </location>
</feature>
<evidence type="ECO:0000313" key="2">
    <source>
        <dbReference type="EMBL" id="BAK00151.1"/>
    </source>
</evidence>
<keyword evidence="1" id="KW-1133">Transmembrane helix</keyword>
<dbReference type="EMBL" id="AK368948">
    <property type="protein sequence ID" value="BAK00151.1"/>
    <property type="molecule type" value="mRNA"/>
</dbReference>